<dbReference type="AlphaFoldDB" id="W8VZM9"/>
<dbReference type="EMBL" id="AP014548">
    <property type="protein sequence ID" value="BAO54856.1"/>
    <property type="molecule type" value="Genomic_DNA"/>
</dbReference>
<sequence>MSQKLTKAIYNAIPFKRPVFEVIKRNFDLPRSIYHYLRFVGEFEVQVEKGRSFTIMNHAMQLENDVYWKGIEGGWEHTSMSIWKALSEDAQIIMDVGANTGIYSLVSKTMNPTAQVHAFEPVDRVFEKLILNQDLNNFDTFCNKEALSNYDGEAVIYDKNTDHVYSVTVNEDRSDNPNSSIPTTITTKRLDTYILEQNIDQIDLMKIDVEAHEPEVLQGMGKYLKEFMPTMLIEILEDHIGAQVEDAIREAPYLFFQIDEKTGMKRAKSLKKADSWNYLLCSEETALKLASFIVD</sequence>
<dbReference type="InterPro" id="IPR029063">
    <property type="entry name" value="SAM-dependent_MTases_sf"/>
</dbReference>
<protein>
    <submittedName>
        <fullName evidence="2">Methyltransferase, FkbM family domain protein</fullName>
    </submittedName>
</protein>
<dbReference type="OrthoDB" id="9812600at2"/>
<dbReference type="Proteomes" id="UP000031760">
    <property type="component" value="Chromosome"/>
</dbReference>
<evidence type="ECO:0000313" key="3">
    <source>
        <dbReference type="Proteomes" id="UP000031760"/>
    </source>
</evidence>
<dbReference type="HOGENOM" id="CLU_942807_0_0_10"/>
<evidence type="ECO:0000259" key="1">
    <source>
        <dbReference type="Pfam" id="PF05050"/>
    </source>
</evidence>
<keyword evidence="3" id="KW-1185">Reference proteome</keyword>
<keyword evidence="2" id="KW-0808">Transferase</keyword>
<dbReference type="NCBIfam" id="TIGR01444">
    <property type="entry name" value="fkbM_fam"/>
    <property type="match status" value="1"/>
</dbReference>
<feature type="domain" description="Methyltransferase FkbM" evidence="1">
    <location>
        <begin position="95"/>
        <end position="243"/>
    </location>
</feature>
<dbReference type="PANTHER" id="PTHR34203">
    <property type="entry name" value="METHYLTRANSFERASE, FKBM FAMILY PROTEIN"/>
    <property type="match status" value="1"/>
</dbReference>
<dbReference type="RefSeq" id="WP_041495558.1">
    <property type="nucleotide sequence ID" value="NZ_AP014548.1"/>
</dbReference>
<dbReference type="SUPFAM" id="SSF53335">
    <property type="entry name" value="S-adenosyl-L-methionine-dependent methyltransferases"/>
    <property type="match status" value="1"/>
</dbReference>
<organism evidence="2 3">
    <name type="scientific">Nonlabens marinus S1-08</name>
    <dbReference type="NCBI Taxonomy" id="1454201"/>
    <lineage>
        <taxon>Bacteria</taxon>
        <taxon>Pseudomonadati</taxon>
        <taxon>Bacteroidota</taxon>
        <taxon>Flavobacteriia</taxon>
        <taxon>Flavobacteriales</taxon>
        <taxon>Flavobacteriaceae</taxon>
        <taxon>Nonlabens</taxon>
    </lineage>
</organism>
<dbReference type="GO" id="GO:0008168">
    <property type="term" value="F:methyltransferase activity"/>
    <property type="evidence" value="ECO:0007669"/>
    <property type="project" value="UniProtKB-KW"/>
</dbReference>
<dbReference type="InterPro" id="IPR006342">
    <property type="entry name" value="FkbM_mtfrase"/>
</dbReference>
<dbReference type="InterPro" id="IPR052514">
    <property type="entry name" value="SAM-dependent_MTase"/>
</dbReference>
<gene>
    <name evidence="2" type="ORF">NMS_0847</name>
</gene>
<dbReference type="STRING" id="1454201.NMS_0847"/>
<keyword evidence="2" id="KW-0489">Methyltransferase</keyword>
<accession>W8VZM9</accession>
<reference evidence="2 3" key="1">
    <citation type="journal article" date="2014" name="Proc. Natl. Acad. Sci. U.S.A.">
        <title>Functional characterization of flavobacteria rhodopsins reveals a unique class of light-driven chloride pump in bacteria.</title>
        <authorList>
            <person name="Yoshizawa S."/>
            <person name="Kumagai Y."/>
            <person name="Kim H."/>
            <person name="Ogura Y."/>
            <person name="Hayashi T."/>
            <person name="Iwasaki W."/>
            <person name="DeLong E.F."/>
            <person name="Kogure K."/>
        </authorList>
    </citation>
    <scope>NUCLEOTIDE SEQUENCE [LARGE SCALE GENOMIC DNA]</scope>
    <source>
        <strain evidence="2 3">S1-08</strain>
    </source>
</reference>
<dbReference type="KEGG" id="nmf:NMS_0847"/>
<name>W8VZM9_9FLAO</name>
<proteinExistence type="predicted"/>
<evidence type="ECO:0000313" key="2">
    <source>
        <dbReference type="EMBL" id="BAO54856.1"/>
    </source>
</evidence>
<dbReference type="Gene3D" id="3.40.50.150">
    <property type="entry name" value="Vaccinia Virus protein VP39"/>
    <property type="match status" value="1"/>
</dbReference>
<dbReference type="PANTHER" id="PTHR34203:SF15">
    <property type="entry name" value="SLL1173 PROTEIN"/>
    <property type="match status" value="1"/>
</dbReference>
<dbReference type="Pfam" id="PF05050">
    <property type="entry name" value="Methyltransf_21"/>
    <property type="match status" value="1"/>
</dbReference>
<dbReference type="GO" id="GO:0032259">
    <property type="term" value="P:methylation"/>
    <property type="evidence" value="ECO:0007669"/>
    <property type="project" value="UniProtKB-KW"/>
</dbReference>